<keyword evidence="1" id="KW-0175">Coiled coil</keyword>
<evidence type="ECO:0000259" key="3">
    <source>
        <dbReference type="Pfam" id="PF10686"/>
    </source>
</evidence>
<feature type="region of interest" description="Disordered" evidence="2">
    <location>
        <begin position="393"/>
        <end position="427"/>
    </location>
</feature>
<keyword evidence="5" id="KW-1185">Reference proteome</keyword>
<evidence type="ECO:0000256" key="1">
    <source>
        <dbReference type="SAM" id="Coils"/>
    </source>
</evidence>
<dbReference type="Proteomes" id="UP000076128">
    <property type="component" value="Plasmid pcai42A"/>
</dbReference>
<evidence type="ECO:0000256" key="2">
    <source>
        <dbReference type="SAM" id="MobiDB-lite"/>
    </source>
</evidence>
<dbReference type="InterPro" id="IPR019627">
    <property type="entry name" value="YAcAr"/>
</dbReference>
<geneLocation type="plasmid" evidence="5">
    <name>cai42_Plasmida</name>
</geneLocation>
<feature type="coiled-coil region" evidence="1">
    <location>
        <begin position="83"/>
        <end position="110"/>
    </location>
</feature>
<dbReference type="KEGG" id="daa:AKL17_1p0036"/>
<evidence type="ECO:0000313" key="5">
    <source>
        <dbReference type="Proteomes" id="UP000076128"/>
    </source>
</evidence>
<proteinExistence type="predicted"/>
<sequence>MTIQTHEDAYEPAHSASQTAHALDELQLYGYRPFDEPDPRPMPDGQRLAVAVADIFDALVATLEDTRMEPDLEEVLWGQVNLFHRATARIERTLDENEQAQRRLQREQDGSEVKSVELERLTAEGLTLVERRNCMDMMRDHAATEFVHHTGSTWRPRTGSMVNRQHMTAALIDSRDFLAAKRRAETEVMLPAGPKVALTGGTDFNDHRLIWGKLDQVRTKYPDMVLLHGGSPKGAELIAAKWAESRGVTQVAFKPDWTKHAKAAPFKRNDAMLDVLPVGVLVFPGTGIQENLADKAKKLGIPVMKFEKGREPRLQSGTEHCRNVEERLILWSGERRQQHARHIAANGSVPDNGRSQADRPVSQHAALLSNERSAGPVWRRMPRAGMGPYRVSRADANRTAPGRGQGGQRAHEACGDEESEGVSSVRELIRNDPEFGRFYGRR</sequence>
<evidence type="ECO:0000313" key="4">
    <source>
        <dbReference type="EMBL" id="AMY72037.1"/>
    </source>
</evidence>
<name>A0A159Z8Z8_9RHOB</name>
<dbReference type="Pfam" id="PF10686">
    <property type="entry name" value="YAcAr"/>
    <property type="match status" value="1"/>
</dbReference>
<protein>
    <recommendedName>
        <fullName evidence="3">YspA cpYpsA-related SLOG domain-containing protein</fullName>
    </recommendedName>
</protein>
<dbReference type="AlphaFoldDB" id="A0A159Z8Z8"/>
<accession>A0A159Z8Z8</accession>
<gene>
    <name evidence="4" type="ORF">AKL17_1p0036</name>
</gene>
<dbReference type="EMBL" id="CP012662">
    <property type="protein sequence ID" value="AMY72037.1"/>
    <property type="molecule type" value="Genomic_DNA"/>
</dbReference>
<dbReference type="PATRIC" id="fig|1335048.3.peg.5009"/>
<reference evidence="4 5" key="1">
    <citation type="submission" date="2015-09" db="EMBL/GenBank/DDBJ databases">
        <title>Complete genome sequence of Defluviimonas alba cai42t isolated from an oilfield in Xinjiang.</title>
        <authorList>
            <person name="Geng S."/>
            <person name="Pan X."/>
            <person name="Wu X."/>
        </authorList>
    </citation>
    <scope>NUCLEOTIDE SEQUENCE [LARGE SCALE GENOMIC DNA]</scope>
    <source>
        <strain evidence="5">cai42</strain>
        <plasmid evidence="5">cai42_Plasmida</plasmid>
    </source>
</reference>
<keyword evidence="4" id="KW-0614">Plasmid</keyword>
<organism evidence="4 5">
    <name type="scientific">Frigidibacter mobilis</name>
    <dbReference type="NCBI Taxonomy" id="1335048"/>
    <lineage>
        <taxon>Bacteria</taxon>
        <taxon>Pseudomonadati</taxon>
        <taxon>Pseudomonadota</taxon>
        <taxon>Alphaproteobacteria</taxon>
        <taxon>Rhodobacterales</taxon>
        <taxon>Paracoccaceae</taxon>
        <taxon>Frigidibacter</taxon>
    </lineage>
</organism>
<feature type="domain" description="YspA cpYpsA-related SLOG" evidence="3">
    <location>
        <begin position="194"/>
        <end position="260"/>
    </location>
</feature>